<dbReference type="InterPro" id="IPR052926">
    <property type="entry name" value="Metallo-beta-lactamase_dom"/>
</dbReference>
<dbReference type="SUPFAM" id="SSF56281">
    <property type="entry name" value="Metallo-hydrolase/oxidoreductase"/>
    <property type="match status" value="1"/>
</dbReference>
<dbReference type="GO" id="GO:0016740">
    <property type="term" value="F:transferase activity"/>
    <property type="evidence" value="ECO:0007669"/>
    <property type="project" value="TreeGrafter"/>
</dbReference>
<dbReference type="PANTHER" id="PTHR13754:SF13">
    <property type="entry name" value="METALLO-BETA-LACTAMASE SUPERFAMILY PROTEIN (AFU_ORTHOLOGUE AFUA_3G07630)"/>
    <property type="match status" value="1"/>
</dbReference>
<accession>A0AAF1BHR9</accession>
<proteinExistence type="predicted"/>
<dbReference type="InterPro" id="IPR036866">
    <property type="entry name" value="RibonucZ/Hydroxyglut_hydro"/>
</dbReference>
<dbReference type="Proteomes" id="UP000827549">
    <property type="component" value="Chromosome 3"/>
</dbReference>
<sequence length="384" mass="41561">MAPLTQVDNLEFLVLVDNCELIYNGIQLTPGVEWISTLPPGFSHEMPQHLADPEVTYDELTGLPVAKFNEFCCGAHGLSILITTTIGDKKYRVLYDTGPEELTIDRNVKAMKVNLTELDALFLSHWHRDHSGGILRTLELRNEQAKAEGKTLKPLPVDLHPDRPIRRGIAPPPNYIPKANFLPDPSFEEIAAANGVADLHAEAHEIHVNGSTSGVGVSGEIPRVQPFERGLPGAVTWMADGGDDPGKGGWCTDELIKDERYVVIDVKGKGLVIFSACSHAGVCNVVTDAVKEYGRPVHMVVGGFHLVPVEQQPVKETVDFLARRLQPRPQYVLPLHCTGLAPRASLRNALGDACIAAGVGMKVVVKGDEAGEAALDAADPKIIP</sequence>
<dbReference type="CDD" id="cd07713">
    <property type="entry name" value="DHPS-like_MBL-fold"/>
    <property type="match status" value="1"/>
</dbReference>
<feature type="domain" description="Metallo-beta-lactamase" evidence="1">
    <location>
        <begin position="81"/>
        <end position="218"/>
    </location>
</feature>
<dbReference type="GeneID" id="87807444"/>
<evidence type="ECO:0000259" key="1">
    <source>
        <dbReference type="Pfam" id="PF00753"/>
    </source>
</evidence>
<organism evidence="2 3">
    <name type="scientific">Vanrija pseudolonga</name>
    <dbReference type="NCBI Taxonomy" id="143232"/>
    <lineage>
        <taxon>Eukaryota</taxon>
        <taxon>Fungi</taxon>
        <taxon>Dikarya</taxon>
        <taxon>Basidiomycota</taxon>
        <taxon>Agaricomycotina</taxon>
        <taxon>Tremellomycetes</taxon>
        <taxon>Trichosporonales</taxon>
        <taxon>Trichosporonaceae</taxon>
        <taxon>Vanrija</taxon>
    </lineage>
</organism>
<evidence type="ECO:0000313" key="2">
    <source>
        <dbReference type="EMBL" id="WOO80682.1"/>
    </source>
</evidence>
<dbReference type="AlphaFoldDB" id="A0AAF1BHR9"/>
<evidence type="ECO:0000313" key="3">
    <source>
        <dbReference type="Proteomes" id="UP000827549"/>
    </source>
</evidence>
<dbReference type="PANTHER" id="PTHR13754">
    <property type="entry name" value="METALLO-BETA-LACTAMASE SUPERFAMILY PROTEIN"/>
    <property type="match status" value="1"/>
</dbReference>
<dbReference type="Gene3D" id="3.60.15.10">
    <property type="entry name" value="Ribonuclease Z/Hydroxyacylglutathione hydrolase-like"/>
    <property type="match status" value="1"/>
</dbReference>
<keyword evidence="3" id="KW-1185">Reference proteome</keyword>
<gene>
    <name evidence="2" type="primary">MJ0301</name>
    <name evidence="2" type="ORF">LOC62_03G004205</name>
</gene>
<dbReference type="EMBL" id="CP086716">
    <property type="protein sequence ID" value="WOO80682.1"/>
    <property type="molecule type" value="Genomic_DNA"/>
</dbReference>
<name>A0AAF1BHR9_9TREE</name>
<dbReference type="Pfam" id="PF00753">
    <property type="entry name" value="Lactamase_B"/>
    <property type="match status" value="1"/>
</dbReference>
<dbReference type="RefSeq" id="XP_062626714.1">
    <property type="nucleotide sequence ID" value="XM_062770730.1"/>
</dbReference>
<reference evidence="2" key="1">
    <citation type="submission" date="2023-10" db="EMBL/GenBank/DDBJ databases">
        <authorList>
            <person name="Noh H."/>
        </authorList>
    </citation>
    <scope>NUCLEOTIDE SEQUENCE</scope>
    <source>
        <strain evidence="2">DUCC4014</strain>
    </source>
</reference>
<protein>
    <submittedName>
        <fullName evidence="2">7, 8-dihydropterin-6-methyl-4-(Beta-D-ribofuranosyl)-aminobenzene-5'-phosphate synthase</fullName>
    </submittedName>
</protein>
<dbReference type="InterPro" id="IPR041712">
    <property type="entry name" value="DHPS-like_MBL-fold"/>
</dbReference>
<dbReference type="InterPro" id="IPR001279">
    <property type="entry name" value="Metallo-B-lactamas"/>
</dbReference>